<dbReference type="AlphaFoldDB" id="A0A813PVD8"/>
<keyword evidence="4" id="KW-1185">Reference proteome</keyword>
<protein>
    <submittedName>
        <fullName evidence="2">Uncharacterized protein</fullName>
    </submittedName>
</protein>
<dbReference type="PANTHER" id="PTHR46579:SF1">
    <property type="entry name" value="F5_8 TYPE C DOMAIN-CONTAINING PROTEIN"/>
    <property type="match status" value="1"/>
</dbReference>
<dbReference type="EMBL" id="CAJNOI010000012">
    <property type="protein sequence ID" value="CAF0793591.1"/>
    <property type="molecule type" value="Genomic_DNA"/>
</dbReference>
<dbReference type="PANTHER" id="PTHR46579">
    <property type="entry name" value="F5/8 TYPE C DOMAIN-CONTAINING PROTEIN-RELATED"/>
    <property type="match status" value="1"/>
</dbReference>
<dbReference type="OrthoDB" id="7700589at2759"/>
<name>A0A813PVD8_9BILA</name>
<feature type="compositionally biased region" description="Acidic residues" evidence="1">
    <location>
        <begin position="709"/>
        <end position="732"/>
    </location>
</feature>
<evidence type="ECO:0000313" key="2">
    <source>
        <dbReference type="EMBL" id="CAF0758271.1"/>
    </source>
</evidence>
<dbReference type="Proteomes" id="UP000663877">
    <property type="component" value="Unassembled WGS sequence"/>
</dbReference>
<comment type="caution">
    <text evidence="2">The sequence shown here is derived from an EMBL/GenBank/DDBJ whole genome shotgun (WGS) entry which is preliminary data.</text>
</comment>
<feature type="compositionally biased region" description="Polar residues" evidence="1">
    <location>
        <begin position="733"/>
        <end position="748"/>
    </location>
</feature>
<sequence>MDFDFEQALNFAENKRSRRVQQRNENNKKKRRAYYEPSSVDSLSSNVTDELLNVVESLTIDMNTNSKLKYETANNYALNILSENDARDQDNIINPEEIQKHIMNSDEIVENSFNDLESCNNTPIDNVILHCYTNMSREDFCSTLLSIIRDARISKSHANRLLSFIHSTLPIPNAVPKRIEEILEILQIENYLLKKYILCTICNNVLSFSDISCSKCLCSDHKCFAAIYDMNVEQLIKNIYIRLKTDIDEYREHFRRMNDRDGTNDIGFNKIYQQLLKNNMNNNFITFLLYLDGISLSKSSKLKMWLLSGSIIELRPQLRNRRYNMVLFSLWFSYTEPDAQIWLINCIIINHHHRIDIKFLSITGDSPALRNILNFIGHGGYFCCNFCYTRGEHTGNKRQYFYEKKPVLRHSSTYEKESVEAEKTKGNIHGHKGTSILKDILDTKLPQGIIIDYQHVSLLRHTKTLLYQVYKQFSPSQRQLFDIKLKQQCFPHFFNRRMKTCKDLSFMKAVELRNVLIYGLLPLSYEFINHEQLAHMSLFICAIRLYHSQPPMFGQTTATIANQLFKQYYKDHRKFYHLIQNYVLHLHAHYGDQYVNYGSLSNIGCFSQEDLIGHISSNTYGTRYYGDQIVHYYNINFSLHNRVPHTKYDIHSKPIDLNPGLIIDNYTIIIAHHNRICSCLNIPKCISIYRRCIIRRSYSQCNTIYEQMTSDDVEDENDEEEQINESEEDILSTDDNSYSQTQTRSPLTQKRKRSSLTIADDDEESDNGLSVPQQNLSTKQSRYMFLAHVLYQTIDQMQHTILHGLEKKLKAFSKKVDRLVPALGDYSLDSYREKDEIFNGKDLLTIRGRDIFDFGRQILRELFTPQELNECILPPGRKHLSRPPLDVDRFNIFHEAVRIKYRLSALHYDSCFSKLIKPRMSDFLIDERKRQAKALLRQSTATEPTLQAL</sequence>
<accession>A0A813PVD8</accession>
<evidence type="ECO:0000313" key="3">
    <source>
        <dbReference type="EMBL" id="CAF0793591.1"/>
    </source>
</evidence>
<proteinExistence type="predicted"/>
<dbReference type="EMBL" id="CAJNOM010000006">
    <property type="protein sequence ID" value="CAF0758271.1"/>
    <property type="molecule type" value="Genomic_DNA"/>
</dbReference>
<feature type="region of interest" description="Disordered" evidence="1">
    <location>
        <begin position="709"/>
        <end position="773"/>
    </location>
</feature>
<dbReference type="Proteomes" id="UP000663832">
    <property type="component" value="Unassembled WGS sequence"/>
</dbReference>
<organism evidence="2 4">
    <name type="scientific">Adineta steineri</name>
    <dbReference type="NCBI Taxonomy" id="433720"/>
    <lineage>
        <taxon>Eukaryota</taxon>
        <taxon>Metazoa</taxon>
        <taxon>Spiralia</taxon>
        <taxon>Gnathifera</taxon>
        <taxon>Rotifera</taxon>
        <taxon>Eurotatoria</taxon>
        <taxon>Bdelloidea</taxon>
        <taxon>Adinetida</taxon>
        <taxon>Adinetidae</taxon>
        <taxon>Adineta</taxon>
    </lineage>
</organism>
<gene>
    <name evidence="3" type="ORF">BJG266_LOCUS4807</name>
    <name evidence="2" type="ORF">QVE165_LOCUS1901</name>
</gene>
<reference evidence="2" key="1">
    <citation type="submission" date="2021-02" db="EMBL/GenBank/DDBJ databases">
        <authorList>
            <person name="Nowell W R."/>
        </authorList>
    </citation>
    <scope>NUCLEOTIDE SEQUENCE</scope>
</reference>
<evidence type="ECO:0000256" key="1">
    <source>
        <dbReference type="SAM" id="MobiDB-lite"/>
    </source>
</evidence>
<evidence type="ECO:0000313" key="4">
    <source>
        <dbReference type="Proteomes" id="UP000663832"/>
    </source>
</evidence>
<feature type="region of interest" description="Disordered" evidence="1">
    <location>
        <begin position="16"/>
        <end position="39"/>
    </location>
</feature>